<name>A0A1Y0B1M5_9LAMI</name>
<keyword evidence="1" id="KW-0496">Mitochondrion</keyword>
<geneLocation type="mitochondrion" evidence="1"/>
<dbReference type="AlphaFoldDB" id="A0A1Y0B1M5"/>
<reference evidence="1" key="1">
    <citation type="submission" date="2017-03" db="EMBL/GenBank/DDBJ databases">
        <title>The mitochondrial genome of the carnivorous plant Utricularia reniformis (Lentibulariaceae): structure, comparative analysis and evolutionary landmarks.</title>
        <authorList>
            <person name="Silva S.R."/>
            <person name="Alvarenga D.O."/>
            <person name="Michael T.P."/>
            <person name="Miranda V.F.O."/>
            <person name="Varani A.M."/>
        </authorList>
    </citation>
    <scope>NUCLEOTIDE SEQUENCE</scope>
</reference>
<proteinExistence type="predicted"/>
<organism evidence="1">
    <name type="scientific">Utricularia reniformis</name>
    <dbReference type="NCBI Taxonomy" id="192314"/>
    <lineage>
        <taxon>Eukaryota</taxon>
        <taxon>Viridiplantae</taxon>
        <taxon>Streptophyta</taxon>
        <taxon>Embryophyta</taxon>
        <taxon>Tracheophyta</taxon>
        <taxon>Spermatophyta</taxon>
        <taxon>Magnoliopsida</taxon>
        <taxon>eudicotyledons</taxon>
        <taxon>Gunneridae</taxon>
        <taxon>Pentapetalae</taxon>
        <taxon>asterids</taxon>
        <taxon>lamiids</taxon>
        <taxon>Lamiales</taxon>
        <taxon>Lentibulariaceae</taxon>
        <taxon>Utricularia</taxon>
    </lineage>
</organism>
<sequence length="73" mass="8621">METASLKGMSIWGHHSYLISRRQSGKQRNMKPIDKERCSPSFLCLFRWEGSFIRLLRGHQRLRYRPGSISRGQ</sequence>
<evidence type="ECO:0000313" key="1">
    <source>
        <dbReference type="EMBL" id="ART31355.1"/>
    </source>
</evidence>
<dbReference type="EMBL" id="KY774314">
    <property type="protein sequence ID" value="ART31355.1"/>
    <property type="molecule type" value="Genomic_DNA"/>
</dbReference>
<accession>A0A1Y0B1M5</accession>
<gene>
    <name evidence="1" type="ORF">AEK19_MT1139</name>
</gene>
<protein>
    <submittedName>
        <fullName evidence="1">Uncharacterized protein</fullName>
    </submittedName>
</protein>